<keyword evidence="2" id="KW-0472">Membrane</keyword>
<evidence type="ECO:0000313" key="4">
    <source>
        <dbReference type="Proteomes" id="UP000177698"/>
    </source>
</evidence>
<gene>
    <name evidence="3" type="ORF">A2954_01565</name>
</gene>
<comment type="caution">
    <text evidence="3">The sequence shown here is derived from an EMBL/GenBank/DDBJ whole genome shotgun (WGS) entry which is preliminary data.</text>
</comment>
<reference evidence="3 4" key="1">
    <citation type="journal article" date="2016" name="Nat. Commun.">
        <title>Thousands of microbial genomes shed light on interconnected biogeochemical processes in an aquifer system.</title>
        <authorList>
            <person name="Anantharaman K."/>
            <person name="Brown C.T."/>
            <person name="Hug L.A."/>
            <person name="Sharon I."/>
            <person name="Castelle C.J."/>
            <person name="Probst A.J."/>
            <person name="Thomas B.C."/>
            <person name="Singh A."/>
            <person name="Wilkins M.J."/>
            <person name="Karaoz U."/>
            <person name="Brodie E.L."/>
            <person name="Williams K.H."/>
            <person name="Hubbard S.S."/>
            <person name="Banfield J.F."/>
        </authorList>
    </citation>
    <scope>NUCLEOTIDE SEQUENCE [LARGE SCALE GENOMIC DNA]</scope>
</reference>
<evidence type="ECO:0000313" key="3">
    <source>
        <dbReference type="EMBL" id="OGK40183.1"/>
    </source>
</evidence>
<dbReference type="AlphaFoldDB" id="A0A1F7IA04"/>
<evidence type="ECO:0000256" key="1">
    <source>
        <dbReference type="SAM" id="MobiDB-lite"/>
    </source>
</evidence>
<dbReference type="Proteomes" id="UP000177698">
    <property type="component" value="Unassembled WGS sequence"/>
</dbReference>
<proteinExistence type="predicted"/>
<accession>A0A1F7IA04</accession>
<name>A0A1F7IA04_9BACT</name>
<feature type="region of interest" description="Disordered" evidence="1">
    <location>
        <begin position="1"/>
        <end position="23"/>
    </location>
</feature>
<organism evidence="3 4">
    <name type="scientific">Candidatus Roizmanbacteria bacterium RIFCSPLOWO2_01_FULL_37_12</name>
    <dbReference type="NCBI Taxonomy" id="1802056"/>
    <lineage>
        <taxon>Bacteria</taxon>
        <taxon>Candidatus Roizmaniibacteriota</taxon>
    </lineage>
</organism>
<keyword evidence="2" id="KW-0812">Transmembrane</keyword>
<evidence type="ECO:0000256" key="2">
    <source>
        <dbReference type="SAM" id="Phobius"/>
    </source>
</evidence>
<protein>
    <submittedName>
        <fullName evidence="3">Uncharacterized protein</fullName>
    </submittedName>
</protein>
<dbReference type="STRING" id="1802056.A2954_01565"/>
<sequence>MQNFTPLNLNKFKTPEKPQQPPPNAAIVKRPSYLPQLIFALALVLTFGLSIYFFQRYQQSQLLFSRATLDNSGPLVDLIGKLVLLPQDETPTIATVTDRAQLPNQPFFENAENGDKILVYTNAKKAILYRPSLNKIVEMLPIADKKEEVSGVATASADLEITPVKSGRIIYNAVSPTPTQTFFYPSPTPTISP</sequence>
<feature type="transmembrane region" description="Helical" evidence="2">
    <location>
        <begin position="33"/>
        <end position="54"/>
    </location>
</feature>
<dbReference type="EMBL" id="MGAG01000027">
    <property type="protein sequence ID" value="OGK40183.1"/>
    <property type="molecule type" value="Genomic_DNA"/>
</dbReference>
<keyword evidence="2" id="KW-1133">Transmembrane helix</keyword>